<feature type="region of interest" description="Disordered" evidence="1">
    <location>
        <begin position="1"/>
        <end position="40"/>
    </location>
</feature>
<dbReference type="EMBL" id="SRLO01014481">
    <property type="protein sequence ID" value="TNN24716.1"/>
    <property type="molecule type" value="Genomic_DNA"/>
</dbReference>
<evidence type="ECO:0000256" key="1">
    <source>
        <dbReference type="SAM" id="MobiDB-lite"/>
    </source>
</evidence>
<keyword evidence="3" id="KW-1185">Reference proteome</keyword>
<name>A0A4Z2E717_9TELE</name>
<comment type="caution">
    <text evidence="2">The sequence shown here is derived from an EMBL/GenBank/DDBJ whole genome shotgun (WGS) entry which is preliminary data.</text>
</comment>
<gene>
    <name evidence="2" type="ORF">EYF80_065158</name>
</gene>
<organism evidence="2 3">
    <name type="scientific">Liparis tanakae</name>
    <name type="common">Tanaka's snailfish</name>
    <dbReference type="NCBI Taxonomy" id="230148"/>
    <lineage>
        <taxon>Eukaryota</taxon>
        <taxon>Metazoa</taxon>
        <taxon>Chordata</taxon>
        <taxon>Craniata</taxon>
        <taxon>Vertebrata</taxon>
        <taxon>Euteleostomi</taxon>
        <taxon>Actinopterygii</taxon>
        <taxon>Neopterygii</taxon>
        <taxon>Teleostei</taxon>
        <taxon>Neoteleostei</taxon>
        <taxon>Acanthomorphata</taxon>
        <taxon>Eupercaria</taxon>
        <taxon>Perciformes</taxon>
        <taxon>Cottioidei</taxon>
        <taxon>Cottales</taxon>
        <taxon>Liparidae</taxon>
        <taxon>Liparis</taxon>
    </lineage>
</organism>
<sequence length="111" mass="11883">MIPVPRLSALRSSSPGARSSSPGRRSSSAGSTGSARAAELQPLVPRETLLPGGFLFWLSNCRSVPMDSSSLSRTAASRDARCSFTTHEWPPDGDRGSFLPCGCRSRTIVWM</sequence>
<dbReference type="AlphaFoldDB" id="A0A4Z2E717"/>
<evidence type="ECO:0000313" key="3">
    <source>
        <dbReference type="Proteomes" id="UP000314294"/>
    </source>
</evidence>
<reference evidence="2 3" key="1">
    <citation type="submission" date="2019-03" db="EMBL/GenBank/DDBJ databases">
        <title>First draft genome of Liparis tanakae, snailfish: a comprehensive survey of snailfish specific genes.</title>
        <authorList>
            <person name="Kim W."/>
            <person name="Song I."/>
            <person name="Jeong J.-H."/>
            <person name="Kim D."/>
            <person name="Kim S."/>
            <person name="Ryu S."/>
            <person name="Song J.Y."/>
            <person name="Lee S.K."/>
        </authorList>
    </citation>
    <scope>NUCLEOTIDE SEQUENCE [LARGE SCALE GENOMIC DNA]</scope>
    <source>
        <tissue evidence="2">Muscle</tissue>
    </source>
</reference>
<proteinExistence type="predicted"/>
<feature type="compositionally biased region" description="Low complexity" evidence="1">
    <location>
        <begin position="1"/>
        <end position="38"/>
    </location>
</feature>
<evidence type="ECO:0000313" key="2">
    <source>
        <dbReference type="EMBL" id="TNN24716.1"/>
    </source>
</evidence>
<protein>
    <submittedName>
        <fullName evidence="2">Uncharacterized protein</fullName>
    </submittedName>
</protein>
<accession>A0A4Z2E717</accession>
<dbReference type="Proteomes" id="UP000314294">
    <property type="component" value="Unassembled WGS sequence"/>
</dbReference>